<feature type="compositionally biased region" description="Basic and acidic residues" evidence="1">
    <location>
        <begin position="425"/>
        <end position="437"/>
    </location>
</feature>
<feature type="region of interest" description="Disordered" evidence="1">
    <location>
        <begin position="290"/>
        <end position="462"/>
    </location>
</feature>
<keyword evidence="4" id="KW-1185">Reference proteome</keyword>
<dbReference type="STRING" id="47427.A0A2H3DLH5"/>
<dbReference type="InParanoid" id="A0A2H3DLH5"/>
<proteinExistence type="predicted"/>
<gene>
    <name evidence="3" type="ORF">ARMGADRAFT_1064193</name>
</gene>
<accession>A0A2H3DLH5</accession>
<dbReference type="Proteomes" id="UP000217790">
    <property type="component" value="Unassembled WGS sequence"/>
</dbReference>
<feature type="region of interest" description="Disordered" evidence="1">
    <location>
        <begin position="105"/>
        <end position="176"/>
    </location>
</feature>
<feature type="domain" description="BRCT" evidence="2">
    <location>
        <begin position="989"/>
        <end position="1083"/>
    </location>
</feature>
<feature type="region of interest" description="Disordered" evidence="1">
    <location>
        <begin position="27"/>
        <end position="88"/>
    </location>
</feature>
<protein>
    <recommendedName>
        <fullName evidence="2">BRCT domain-containing protein</fullName>
    </recommendedName>
</protein>
<evidence type="ECO:0000259" key="2">
    <source>
        <dbReference type="PROSITE" id="PS50172"/>
    </source>
</evidence>
<dbReference type="PROSITE" id="PS50172">
    <property type="entry name" value="BRCT"/>
    <property type="match status" value="1"/>
</dbReference>
<feature type="compositionally biased region" description="Low complexity" evidence="1">
    <location>
        <begin position="733"/>
        <end position="758"/>
    </location>
</feature>
<feature type="compositionally biased region" description="Acidic residues" evidence="1">
    <location>
        <begin position="53"/>
        <end position="62"/>
    </location>
</feature>
<feature type="compositionally biased region" description="Pro residues" evidence="1">
    <location>
        <begin position="256"/>
        <end position="270"/>
    </location>
</feature>
<sequence length="1156" mass="123923">MGDIFGDKRTRSQLTLPDNIYQRLPLSRSPLKDARTALRNQSEPPVSSWLNEGVEDESEDELLLSPTKSAKRSASPSRDAEYSSNNAALSEFPALKRPRRVYGAVGHGDSENVNMPSSPDRHFAELNLDSPKRVGDGSPRKSGLTPRRAFSVPPTFPIIDLRNPPSSPNKPRSPRKVVPMLKFTVVVSPAKQDSILDEETKQEGDRQRALLSLNPVKQEIVAEEVAEPFQLKKDPLNVVVANGDKTPARSRLSPTPLSPLTPLPETPFAPPHGDLDGNVLWASSLQFERNSNKSDSTSVRPESLCASHLPPETDVRQSHIPRPSIASENDLDVPVPDPGPSHTSSSTSPPEQGPDVGSSAKSHAQAASQKKSAFDIMMSAPQPSTVKGKGKAPASSTAHSVSKSTGKGKSKEQPAPRQSLKNKMRPKEIPQPRREVIPDTDIQADGEGKTGPSGSKPSRTVEHVVETHAETEEVMNSDLESLFDESKAAPDPETEPVVDHPALDFPISKGPSTKAVSDEERNVVEVPKLSKPAVTKKRARIHASSIPRVTRSSALKKKEQDAERASQDPRVRKKSLLGPKSSPKPAPMPVHSSVPAELADRERSTSPLTDPPSDSVEEPSIKPVTEVPKTPRSSNNFAKPTFSSLAKTPGWKTPVKTAANLSPTKLGRSSSMFARPIGGLIPSKPMNGSALSNLSSALEKLAVPPPSRPTSSFGFNSDNEGASTSRTGTLPRSATLDSAELSTASSSNSTTAASSSSKTMFAQRSVTDFFKKDALTRPGRLMSGTGGLPRGKPSIFPYRAVHKVSQKTPLPVIPASPVKGSGDGDDDNDAMIGVEQTHGSAKSVWESKVAAPTPEAMELSELVGAHLIKGKRKAVDEADGWGKNASRRASMAFNMLSQSMPPPPAPKVSGDMGPPGTPPKREGLRSSTSTHPSAPSSSASSSASRKPNGLGPKRTPSLNNDDNEEAGRDDKSYSYSGRKVSGSKKPADPSLNILSGVKVYVDVRDSSNGVDCGDVFIDMLKRLGAKVMKNFGLTCTHLVFKDGTVGTLNRYRQLETKPFVVGLQWIVECAEKLQHLDETQYAISLEGINVAGVNKRARKSMIPKRIAFTRPDDLFSDSLVADSSVDESDSSFSIDSSLKPLERARRRQSTVATARS</sequence>
<feature type="compositionally biased region" description="Basic and acidic residues" evidence="1">
    <location>
        <begin position="119"/>
        <end position="139"/>
    </location>
</feature>
<feature type="compositionally biased region" description="Polar residues" evidence="1">
    <location>
        <begin position="290"/>
        <end position="300"/>
    </location>
</feature>
<feature type="compositionally biased region" description="Polar residues" evidence="1">
    <location>
        <begin position="66"/>
        <end position="88"/>
    </location>
</feature>
<feature type="region of interest" description="Disordered" evidence="1">
    <location>
        <begin position="896"/>
        <end position="988"/>
    </location>
</feature>
<evidence type="ECO:0000256" key="1">
    <source>
        <dbReference type="SAM" id="MobiDB-lite"/>
    </source>
</evidence>
<feature type="compositionally biased region" description="Low complexity" evidence="1">
    <location>
        <begin position="926"/>
        <end position="944"/>
    </location>
</feature>
<feature type="compositionally biased region" description="Low complexity" evidence="1">
    <location>
        <begin position="605"/>
        <end position="614"/>
    </location>
</feature>
<feature type="compositionally biased region" description="Polar residues" evidence="1">
    <location>
        <begin position="659"/>
        <end position="672"/>
    </location>
</feature>
<dbReference type="CDD" id="cd17716">
    <property type="entry name" value="BRCT_microcephalin_rpt1"/>
    <property type="match status" value="1"/>
</dbReference>
<feature type="compositionally biased region" description="Polar residues" evidence="1">
    <location>
        <begin position="631"/>
        <end position="646"/>
    </location>
</feature>
<dbReference type="OMA" id="IDLRNPP"/>
<dbReference type="InterPro" id="IPR036420">
    <property type="entry name" value="BRCT_dom_sf"/>
</dbReference>
<dbReference type="InterPro" id="IPR001357">
    <property type="entry name" value="BRCT_dom"/>
</dbReference>
<organism evidence="3 4">
    <name type="scientific">Armillaria gallica</name>
    <name type="common">Bulbous honey fungus</name>
    <name type="synonym">Armillaria bulbosa</name>
    <dbReference type="NCBI Taxonomy" id="47427"/>
    <lineage>
        <taxon>Eukaryota</taxon>
        <taxon>Fungi</taxon>
        <taxon>Dikarya</taxon>
        <taxon>Basidiomycota</taxon>
        <taxon>Agaricomycotina</taxon>
        <taxon>Agaricomycetes</taxon>
        <taxon>Agaricomycetidae</taxon>
        <taxon>Agaricales</taxon>
        <taxon>Marasmiineae</taxon>
        <taxon>Physalacriaceae</taxon>
        <taxon>Armillaria</taxon>
    </lineage>
</organism>
<feature type="compositionally biased region" description="Low complexity" evidence="1">
    <location>
        <begin position="689"/>
        <end position="702"/>
    </location>
</feature>
<evidence type="ECO:0000313" key="4">
    <source>
        <dbReference type="Proteomes" id="UP000217790"/>
    </source>
</evidence>
<dbReference type="AlphaFoldDB" id="A0A2H3DLH5"/>
<dbReference type="EMBL" id="KZ293661">
    <property type="protein sequence ID" value="PBK91708.1"/>
    <property type="molecule type" value="Genomic_DNA"/>
</dbReference>
<feature type="region of interest" description="Disordered" evidence="1">
    <location>
        <begin position="244"/>
        <end position="275"/>
    </location>
</feature>
<reference evidence="4" key="1">
    <citation type="journal article" date="2017" name="Nat. Ecol. Evol.">
        <title>Genome expansion and lineage-specific genetic innovations in the forest pathogenic fungi Armillaria.</title>
        <authorList>
            <person name="Sipos G."/>
            <person name="Prasanna A.N."/>
            <person name="Walter M.C."/>
            <person name="O'Connor E."/>
            <person name="Balint B."/>
            <person name="Krizsan K."/>
            <person name="Kiss B."/>
            <person name="Hess J."/>
            <person name="Varga T."/>
            <person name="Slot J."/>
            <person name="Riley R."/>
            <person name="Boka B."/>
            <person name="Rigling D."/>
            <person name="Barry K."/>
            <person name="Lee J."/>
            <person name="Mihaltcheva S."/>
            <person name="LaButti K."/>
            <person name="Lipzen A."/>
            <person name="Waldron R."/>
            <person name="Moloney N.M."/>
            <person name="Sperisen C."/>
            <person name="Kredics L."/>
            <person name="Vagvoelgyi C."/>
            <person name="Patrignani A."/>
            <person name="Fitzpatrick D."/>
            <person name="Nagy I."/>
            <person name="Doyle S."/>
            <person name="Anderson J.B."/>
            <person name="Grigoriev I.V."/>
            <person name="Gueldener U."/>
            <person name="Muensterkoetter M."/>
            <person name="Nagy L.G."/>
        </authorList>
    </citation>
    <scope>NUCLEOTIDE SEQUENCE [LARGE SCALE GENOMIC DNA]</scope>
    <source>
        <strain evidence="4">Ar21-2</strain>
    </source>
</reference>
<feature type="region of interest" description="Disordered" evidence="1">
    <location>
        <begin position="484"/>
        <end position="758"/>
    </location>
</feature>
<dbReference type="OrthoDB" id="2384350at2759"/>
<feature type="compositionally biased region" description="Low complexity" evidence="1">
    <location>
        <begin position="358"/>
        <end position="371"/>
    </location>
</feature>
<name>A0A2H3DLH5_ARMGA</name>
<evidence type="ECO:0000313" key="3">
    <source>
        <dbReference type="EMBL" id="PBK91708.1"/>
    </source>
</evidence>
<feature type="compositionally biased region" description="Basic and acidic residues" evidence="1">
    <location>
        <begin position="556"/>
        <end position="570"/>
    </location>
</feature>
<dbReference type="Gene3D" id="3.40.50.10190">
    <property type="entry name" value="BRCT domain"/>
    <property type="match status" value="1"/>
</dbReference>
<dbReference type="Pfam" id="PF00533">
    <property type="entry name" value="BRCT"/>
    <property type="match status" value="1"/>
</dbReference>
<feature type="compositionally biased region" description="Low complexity" evidence="1">
    <location>
        <begin position="340"/>
        <end position="350"/>
    </location>
</feature>
<dbReference type="SMART" id="SM00292">
    <property type="entry name" value="BRCT"/>
    <property type="match status" value="1"/>
</dbReference>
<feature type="compositionally biased region" description="Polar residues" evidence="1">
    <location>
        <begin position="709"/>
        <end position="732"/>
    </location>
</feature>
<feature type="compositionally biased region" description="Polar residues" evidence="1">
    <location>
        <begin position="38"/>
        <end position="50"/>
    </location>
</feature>
<dbReference type="SUPFAM" id="SSF52113">
    <property type="entry name" value="BRCT domain"/>
    <property type="match status" value="1"/>
</dbReference>